<evidence type="ECO:0000313" key="2">
    <source>
        <dbReference type="EMBL" id="KAE9273677.1"/>
    </source>
</evidence>
<feature type="signal peptide" evidence="1">
    <location>
        <begin position="1"/>
        <end position="18"/>
    </location>
</feature>
<sequence>MKLVWSIGVFALVVGVVAGGLGSGKGPAGSMQTVVSLYDSCPQPASTVTITRELECSLEDAQTCQSTGGVATNCTNYVISGWDTSGAISEAFGGHPHLIVEEYDSSVMYCGDNNGVLNVTGYLLDDKCHVNRDGTASTKMTLGRSLTLAKYSDPSCECVVSEEEVPYGDPYDRACANNATRYLYSGSTPPMSAVAVYEDNSCSKTPVKLTVAQGFVCEADRAATAGLMATRTILSRAARTTTRSSRLLHLVSTRRMWWWKSF</sequence>
<dbReference type="EMBL" id="QXFY01005127">
    <property type="protein sequence ID" value="KAE9273677.1"/>
    <property type="molecule type" value="Genomic_DNA"/>
</dbReference>
<evidence type="ECO:0000313" key="3">
    <source>
        <dbReference type="Proteomes" id="UP000486351"/>
    </source>
</evidence>
<dbReference type="Proteomes" id="UP000486351">
    <property type="component" value="Unassembled WGS sequence"/>
</dbReference>
<gene>
    <name evidence="2" type="ORF">PF008_g29781</name>
</gene>
<proteinExistence type="predicted"/>
<dbReference type="AlphaFoldDB" id="A0A6G0Q7H8"/>
<comment type="caution">
    <text evidence="2">The sequence shown here is derived from an EMBL/GenBank/DDBJ whole genome shotgun (WGS) entry which is preliminary data.</text>
</comment>
<evidence type="ECO:0000256" key="1">
    <source>
        <dbReference type="SAM" id="SignalP"/>
    </source>
</evidence>
<evidence type="ECO:0008006" key="4">
    <source>
        <dbReference type="Google" id="ProtNLM"/>
    </source>
</evidence>
<organism evidence="2 3">
    <name type="scientific">Phytophthora fragariae</name>
    <dbReference type="NCBI Taxonomy" id="53985"/>
    <lineage>
        <taxon>Eukaryota</taxon>
        <taxon>Sar</taxon>
        <taxon>Stramenopiles</taxon>
        <taxon>Oomycota</taxon>
        <taxon>Peronosporomycetes</taxon>
        <taxon>Peronosporales</taxon>
        <taxon>Peronosporaceae</taxon>
        <taxon>Phytophthora</taxon>
    </lineage>
</organism>
<feature type="chain" id="PRO_5026106129" description="Ig-like domain-containing protein" evidence="1">
    <location>
        <begin position="19"/>
        <end position="262"/>
    </location>
</feature>
<name>A0A6G0Q7H8_9STRA</name>
<protein>
    <recommendedName>
        <fullName evidence="4">Ig-like domain-containing protein</fullName>
    </recommendedName>
</protein>
<reference evidence="2 3" key="1">
    <citation type="submission" date="2018-09" db="EMBL/GenBank/DDBJ databases">
        <title>Genomic investigation of the strawberry pathogen Phytophthora fragariae indicates pathogenicity is determined by transcriptional variation in three key races.</title>
        <authorList>
            <person name="Adams T.M."/>
            <person name="Armitage A.D."/>
            <person name="Sobczyk M.K."/>
            <person name="Bates H.J."/>
            <person name="Dunwell J.M."/>
            <person name="Nellist C.F."/>
            <person name="Harrison R.J."/>
        </authorList>
    </citation>
    <scope>NUCLEOTIDE SEQUENCE [LARGE SCALE GENOMIC DNA]</scope>
    <source>
        <strain evidence="2 3">NOV-77</strain>
    </source>
</reference>
<accession>A0A6G0Q7H8</accession>
<keyword evidence="1" id="KW-0732">Signal</keyword>